<sequence length="75" mass="7956">MMWAVYWRASTTHTSGPGLGCLPILVPTRFPVYSLWGLCHCGAACQHVRCLSGSRALCKVDPGLGGPEQDASAPL</sequence>
<protein>
    <submittedName>
        <fullName evidence="1">Uncharacterized protein</fullName>
    </submittedName>
</protein>
<name>A0ACC4DBV4_PURLI</name>
<dbReference type="EMBL" id="JBGNUJ010000011">
    <property type="protein sequence ID" value="KAL3953842.1"/>
    <property type="molecule type" value="Genomic_DNA"/>
</dbReference>
<proteinExistence type="predicted"/>
<evidence type="ECO:0000313" key="2">
    <source>
        <dbReference type="Proteomes" id="UP001638806"/>
    </source>
</evidence>
<gene>
    <name evidence="1" type="ORF">ACCO45_011798</name>
</gene>
<reference evidence="1" key="1">
    <citation type="submission" date="2024-12" db="EMBL/GenBank/DDBJ databases">
        <title>Comparative genomics and development of molecular markers within Purpureocillium lilacinum and among Purpureocillium species.</title>
        <authorList>
            <person name="Yeh Z.-Y."/>
            <person name="Ni N.-T."/>
            <person name="Lo P.-H."/>
            <person name="Mushyakhwo K."/>
            <person name="Lin C.-F."/>
            <person name="Nai Y.-S."/>
        </authorList>
    </citation>
    <scope>NUCLEOTIDE SEQUENCE</scope>
    <source>
        <strain evidence="1">NCHU-NPUST-175</strain>
    </source>
</reference>
<organism evidence="1 2">
    <name type="scientific">Purpureocillium lilacinum</name>
    <name type="common">Paecilomyces lilacinus</name>
    <dbReference type="NCBI Taxonomy" id="33203"/>
    <lineage>
        <taxon>Eukaryota</taxon>
        <taxon>Fungi</taxon>
        <taxon>Dikarya</taxon>
        <taxon>Ascomycota</taxon>
        <taxon>Pezizomycotina</taxon>
        <taxon>Sordariomycetes</taxon>
        <taxon>Hypocreomycetidae</taxon>
        <taxon>Hypocreales</taxon>
        <taxon>Ophiocordycipitaceae</taxon>
        <taxon>Purpureocillium</taxon>
    </lineage>
</organism>
<dbReference type="Proteomes" id="UP001638806">
    <property type="component" value="Unassembled WGS sequence"/>
</dbReference>
<keyword evidence="2" id="KW-1185">Reference proteome</keyword>
<comment type="caution">
    <text evidence="1">The sequence shown here is derived from an EMBL/GenBank/DDBJ whole genome shotgun (WGS) entry which is preliminary data.</text>
</comment>
<accession>A0ACC4DBV4</accession>
<evidence type="ECO:0000313" key="1">
    <source>
        <dbReference type="EMBL" id="KAL3953842.1"/>
    </source>
</evidence>